<feature type="compositionally biased region" description="Basic residues" evidence="1">
    <location>
        <begin position="144"/>
        <end position="153"/>
    </location>
</feature>
<gene>
    <name evidence="2" type="ORF">SCF082_LOCUS46001</name>
</gene>
<comment type="caution">
    <text evidence="2">The sequence shown here is derived from an EMBL/GenBank/DDBJ whole genome shotgun (WGS) entry which is preliminary data.</text>
</comment>
<evidence type="ECO:0000256" key="1">
    <source>
        <dbReference type="SAM" id="MobiDB-lite"/>
    </source>
</evidence>
<accession>A0ABP0RBW6</accession>
<proteinExistence type="predicted"/>
<name>A0ABP0RBW6_9DINO</name>
<organism evidence="2 3">
    <name type="scientific">Durusdinium trenchii</name>
    <dbReference type="NCBI Taxonomy" id="1381693"/>
    <lineage>
        <taxon>Eukaryota</taxon>
        <taxon>Sar</taxon>
        <taxon>Alveolata</taxon>
        <taxon>Dinophyceae</taxon>
        <taxon>Suessiales</taxon>
        <taxon>Symbiodiniaceae</taxon>
        <taxon>Durusdinium</taxon>
    </lineage>
</organism>
<feature type="non-terminal residue" evidence="2">
    <location>
        <position position="1"/>
    </location>
</feature>
<dbReference type="Proteomes" id="UP001642464">
    <property type="component" value="Unassembled WGS sequence"/>
</dbReference>
<evidence type="ECO:0000313" key="3">
    <source>
        <dbReference type="Proteomes" id="UP001642464"/>
    </source>
</evidence>
<feature type="region of interest" description="Disordered" evidence="1">
    <location>
        <begin position="1"/>
        <end position="153"/>
    </location>
</feature>
<evidence type="ECO:0000313" key="2">
    <source>
        <dbReference type="EMBL" id="CAK9098088.1"/>
    </source>
</evidence>
<dbReference type="EMBL" id="CAXAMM010041228">
    <property type="protein sequence ID" value="CAK9098088.1"/>
    <property type="molecule type" value="Genomic_DNA"/>
</dbReference>
<sequence length="229" mass="25189">QDFPPEPAEASMAFAEAKVEEPEVDADAADGPQHEEDPPPQPTEATAIYAEAKVEEPEVKTVVADRPQHEEDPPPQPTEATVISAEAKVEEPEVKAVAADPPKHEEDPPPQRTEATVISAEAKVEEPEVKAVVADPPKHEETKKKKQKKKGRKTAILPKKGFTGQLPAQISERFKGTVQVRREEHMAWACYGMLRHSQDTANAKQKLEEHQVASEENVELETTIALQAI</sequence>
<reference evidence="2 3" key="1">
    <citation type="submission" date="2024-02" db="EMBL/GenBank/DDBJ databases">
        <authorList>
            <person name="Chen Y."/>
            <person name="Shah S."/>
            <person name="Dougan E. K."/>
            <person name="Thang M."/>
            <person name="Chan C."/>
        </authorList>
    </citation>
    <scope>NUCLEOTIDE SEQUENCE [LARGE SCALE GENOMIC DNA]</scope>
</reference>
<keyword evidence="3" id="KW-1185">Reference proteome</keyword>
<protein>
    <submittedName>
        <fullName evidence="2">Uncharacterized protein</fullName>
    </submittedName>
</protein>